<dbReference type="Gramene" id="PUZ69534">
    <property type="protein sequence ID" value="PUZ69534"/>
    <property type="gene ID" value="GQ55_2G116700"/>
</dbReference>
<feature type="region of interest" description="Disordered" evidence="1">
    <location>
        <begin position="72"/>
        <end position="93"/>
    </location>
</feature>
<dbReference type="Proteomes" id="UP000244336">
    <property type="component" value="Chromosome 2"/>
</dbReference>
<protein>
    <submittedName>
        <fullName evidence="2">Uncharacterized protein</fullName>
    </submittedName>
</protein>
<feature type="compositionally biased region" description="Basic residues" evidence="1">
    <location>
        <begin position="13"/>
        <end position="23"/>
    </location>
</feature>
<gene>
    <name evidence="2" type="ORF">GQ55_2G116700</name>
</gene>
<name>A0A2T7ENY9_9POAL</name>
<feature type="region of interest" description="Disordered" evidence="1">
    <location>
        <begin position="1"/>
        <end position="57"/>
    </location>
</feature>
<evidence type="ECO:0000313" key="3">
    <source>
        <dbReference type="Proteomes" id="UP000244336"/>
    </source>
</evidence>
<accession>A0A2T7ENY9</accession>
<organism evidence="2 3">
    <name type="scientific">Panicum hallii var. hallii</name>
    <dbReference type="NCBI Taxonomy" id="1504633"/>
    <lineage>
        <taxon>Eukaryota</taxon>
        <taxon>Viridiplantae</taxon>
        <taxon>Streptophyta</taxon>
        <taxon>Embryophyta</taxon>
        <taxon>Tracheophyta</taxon>
        <taxon>Spermatophyta</taxon>
        <taxon>Magnoliopsida</taxon>
        <taxon>Liliopsida</taxon>
        <taxon>Poales</taxon>
        <taxon>Poaceae</taxon>
        <taxon>PACMAD clade</taxon>
        <taxon>Panicoideae</taxon>
        <taxon>Panicodae</taxon>
        <taxon>Paniceae</taxon>
        <taxon>Panicinae</taxon>
        <taxon>Panicum</taxon>
        <taxon>Panicum sect. Panicum</taxon>
    </lineage>
</organism>
<feature type="compositionally biased region" description="Polar residues" evidence="1">
    <location>
        <begin position="73"/>
        <end position="89"/>
    </location>
</feature>
<evidence type="ECO:0000313" key="2">
    <source>
        <dbReference type="EMBL" id="PUZ69534.1"/>
    </source>
</evidence>
<evidence type="ECO:0000256" key="1">
    <source>
        <dbReference type="SAM" id="MobiDB-lite"/>
    </source>
</evidence>
<keyword evidence="3" id="KW-1185">Reference proteome</keyword>
<reference evidence="2 3" key="1">
    <citation type="submission" date="2018-04" db="EMBL/GenBank/DDBJ databases">
        <title>WGS assembly of Panicum hallii var. hallii HAL2.</title>
        <authorList>
            <person name="Lovell J."/>
            <person name="Jenkins J."/>
            <person name="Lowry D."/>
            <person name="Mamidi S."/>
            <person name="Sreedasyam A."/>
            <person name="Weng X."/>
            <person name="Barry K."/>
            <person name="Bonette J."/>
            <person name="Campitelli B."/>
            <person name="Daum C."/>
            <person name="Gordon S."/>
            <person name="Gould B."/>
            <person name="Lipzen A."/>
            <person name="MacQueen A."/>
            <person name="Palacio-Mejia J."/>
            <person name="Plott C."/>
            <person name="Shakirov E."/>
            <person name="Shu S."/>
            <person name="Yoshinaga Y."/>
            <person name="Zane M."/>
            <person name="Rokhsar D."/>
            <person name="Grimwood J."/>
            <person name="Schmutz J."/>
            <person name="Juenger T."/>
        </authorList>
    </citation>
    <scope>NUCLEOTIDE SEQUENCE [LARGE SCALE GENOMIC DNA]</scope>
    <source>
        <strain evidence="3">cv. HAL2</strain>
    </source>
</reference>
<sequence length="117" mass="12768">MVLPLDNPSRSIIPHHRSAKTRRPLTPARPTSTRQNHAGHPLSARLTLSPPPPLPPAAVEIRRLRVPAELRRSPSSLAWSNPATASSRLRPSPVSLAALRDAPYDRELGRWFGGGAE</sequence>
<dbReference type="AlphaFoldDB" id="A0A2T7ENY9"/>
<proteinExistence type="predicted"/>
<dbReference type="EMBL" id="CM009750">
    <property type="protein sequence ID" value="PUZ69534.1"/>
    <property type="molecule type" value="Genomic_DNA"/>
</dbReference>